<name>A0A2P4TAD2_BAMTH</name>
<reference evidence="1 2" key="1">
    <citation type="submission" date="2018-01" db="EMBL/GenBank/DDBJ databases">
        <title>Comparison of the Chinese Bamboo Partridge and Red Junglefowl genome sequences highlights the importance of demography in genome evolution.</title>
        <authorList>
            <person name="Tiley G.P."/>
            <person name="Kimball R.T."/>
            <person name="Braun E.L."/>
            <person name="Burleigh J.G."/>
        </authorList>
    </citation>
    <scope>NUCLEOTIDE SEQUENCE [LARGE SCALE GENOMIC DNA]</scope>
    <source>
        <strain evidence="1">RTK389</strain>
        <tissue evidence="1">Blood</tissue>
    </source>
</reference>
<dbReference type="AlphaFoldDB" id="A0A2P4TAD2"/>
<gene>
    <name evidence="1" type="ORF">CIB84_002943</name>
</gene>
<protein>
    <submittedName>
        <fullName evidence="1">Uncharacterized protein</fullName>
    </submittedName>
</protein>
<evidence type="ECO:0000313" key="1">
    <source>
        <dbReference type="EMBL" id="POI33305.1"/>
    </source>
</evidence>
<dbReference type="EMBL" id="PPHD01003834">
    <property type="protein sequence ID" value="POI33305.1"/>
    <property type="molecule type" value="Genomic_DNA"/>
</dbReference>
<feature type="non-terminal residue" evidence="1">
    <location>
        <position position="1"/>
    </location>
</feature>
<proteinExistence type="predicted"/>
<keyword evidence="2" id="KW-1185">Reference proteome</keyword>
<organism evidence="1 2">
    <name type="scientific">Bambusicola thoracicus</name>
    <name type="common">Chinese bamboo-partridge</name>
    <name type="synonym">Perdix thoracica</name>
    <dbReference type="NCBI Taxonomy" id="9083"/>
    <lineage>
        <taxon>Eukaryota</taxon>
        <taxon>Metazoa</taxon>
        <taxon>Chordata</taxon>
        <taxon>Craniata</taxon>
        <taxon>Vertebrata</taxon>
        <taxon>Euteleostomi</taxon>
        <taxon>Archelosauria</taxon>
        <taxon>Archosauria</taxon>
        <taxon>Dinosauria</taxon>
        <taxon>Saurischia</taxon>
        <taxon>Theropoda</taxon>
        <taxon>Coelurosauria</taxon>
        <taxon>Aves</taxon>
        <taxon>Neognathae</taxon>
        <taxon>Galloanserae</taxon>
        <taxon>Galliformes</taxon>
        <taxon>Phasianidae</taxon>
        <taxon>Perdicinae</taxon>
        <taxon>Bambusicola</taxon>
    </lineage>
</organism>
<evidence type="ECO:0000313" key="2">
    <source>
        <dbReference type="Proteomes" id="UP000237246"/>
    </source>
</evidence>
<accession>A0A2P4TAD2</accession>
<comment type="caution">
    <text evidence="1">The sequence shown here is derived from an EMBL/GenBank/DDBJ whole genome shotgun (WGS) entry which is preliminary data.</text>
</comment>
<dbReference type="Proteomes" id="UP000237246">
    <property type="component" value="Unassembled WGS sequence"/>
</dbReference>
<sequence>DAQYVSFVSDVSVDQGLILQLVSEPLEADQFVCCVPLV</sequence>